<proteinExistence type="predicted"/>
<evidence type="ECO:0000313" key="4">
    <source>
        <dbReference type="Proteomes" id="UP001367676"/>
    </source>
</evidence>
<dbReference type="Pfam" id="PF04183">
    <property type="entry name" value="IucA_IucC"/>
    <property type="match status" value="1"/>
</dbReference>
<dbReference type="InterPro" id="IPR037455">
    <property type="entry name" value="LucA/IucC-like"/>
</dbReference>
<dbReference type="PANTHER" id="PTHR34384:SF5">
    <property type="entry name" value="L-2,3-DIAMINOPROPANOATE--CITRATE LIGASE"/>
    <property type="match status" value="1"/>
</dbReference>
<evidence type="ECO:0000259" key="2">
    <source>
        <dbReference type="Pfam" id="PF06276"/>
    </source>
</evidence>
<dbReference type="InterPro" id="IPR022770">
    <property type="entry name" value="IucA/IucC-like_C"/>
</dbReference>
<dbReference type="PANTHER" id="PTHR34384">
    <property type="entry name" value="L-2,3-DIAMINOPROPANOATE--CITRATE LIGASE"/>
    <property type="match status" value="1"/>
</dbReference>
<gene>
    <name evidence="3" type="ORF">V9T40_010668</name>
</gene>
<dbReference type="GO" id="GO:0016881">
    <property type="term" value="F:acid-amino acid ligase activity"/>
    <property type="evidence" value="ECO:0007669"/>
    <property type="project" value="UniProtKB-ARBA"/>
</dbReference>
<name>A0AAN9XXQ2_9HEMI</name>
<organism evidence="3 4">
    <name type="scientific">Parthenolecanium corni</name>
    <dbReference type="NCBI Taxonomy" id="536013"/>
    <lineage>
        <taxon>Eukaryota</taxon>
        <taxon>Metazoa</taxon>
        <taxon>Ecdysozoa</taxon>
        <taxon>Arthropoda</taxon>
        <taxon>Hexapoda</taxon>
        <taxon>Insecta</taxon>
        <taxon>Pterygota</taxon>
        <taxon>Neoptera</taxon>
        <taxon>Paraneoptera</taxon>
        <taxon>Hemiptera</taxon>
        <taxon>Sternorrhyncha</taxon>
        <taxon>Coccoidea</taxon>
        <taxon>Coccidae</taxon>
        <taxon>Parthenolecanium</taxon>
    </lineage>
</organism>
<evidence type="ECO:0000313" key="3">
    <source>
        <dbReference type="EMBL" id="KAK7573477.1"/>
    </source>
</evidence>
<keyword evidence="4" id="KW-1185">Reference proteome</keyword>
<dbReference type="GO" id="GO:0019290">
    <property type="term" value="P:siderophore biosynthetic process"/>
    <property type="evidence" value="ECO:0007669"/>
    <property type="project" value="InterPro"/>
</dbReference>
<feature type="domain" description="Aerobactin siderophore biosynthesis IucA/IucC-like C-terminal" evidence="2">
    <location>
        <begin position="272"/>
        <end position="436"/>
    </location>
</feature>
<dbReference type="AlphaFoldDB" id="A0AAN9XXQ2"/>
<dbReference type="Pfam" id="PF06276">
    <property type="entry name" value="FhuF"/>
    <property type="match status" value="1"/>
</dbReference>
<dbReference type="InterPro" id="IPR007310">
    <property type="entry name" value="Aerobactin_biosyn_IucA/IucC_N"/>
</dbReference>
<accession>A0AAN9XXQ2</accession>
<feature type="domain" description="Aerobactin siderophore biosynthesis IucA/IucC N-terminal" evidence="1">
    <location>
        <begin position="8"/>
        <end position="245"/>
    </location>
</feature>
<sequence>MLSDYSNKFEKLISNGNPYYPFTKSKVGFSSEDIINYSPEFQPKVFLMLAAIHKSVIGIATNIEDFEYKNWFAQHFHEEWYNWILALNMKGIHHENYIPLPIHPWQMNHYVERIFSHLIENEILIPLEVTIEVSPTASLRTLISLKNLSAPYIKLPVSIHASTTSRSYPSLFVKAVPILSQFMAKILDSEPLISEKLNILREDVGIYLNTTGEEEAEHLSVTFRENVVSCCLARQEIAVVVAALFEKFPVSNNSLFIHIMQFAGYKTLKGAEQYFTKYVDLVLGSYLDLYLIHGISLEGHQQNTLAVFEHGEIKRFIAKDLGGIDISASIVKSHALLGGIRLSSYFKKNDIFVRGQLLHTVYQSHLGELVLLLADHFNCSENFFWNVIRDKTEERFKVLKDRVDSVRWRTEYDAILKAKWPARSYLQNRFVNEKQLYHFFKNPLN</sequence>
<dbReference type="EMBL" id="JBBCAQ010000037">
    <property type="protein sequence ID" value="KAK7573477.1"/>
    <property type="molecule type" value="Genomic_DNA"/>
</dbReference>
<reference evidence="3 4" key="1">
    <citation type="submission" date="2024-03" db="EMBL/GenBank/DDBJ databases">
        <title>Adaptation during the transition from Ophiocordyceps entomopathogen to insect associate is accompanied by gene loss and intensified selection.</title>
        <authorList>
            <person name="Ward C.M."/>
            <person name="Onetto C.A."/>
            <person name="Borneman A.R."/>
        </authorList>
    </citation>
    <scope>NUCLEOTIDE SEQUENCE [LARGE SCALE GENOMIC DNA]</scope>
    <source>
        <strain evidence="3">AWRI1</strain>
        <tissue evidence="3">Single Adult Female</tissue>
    </source>
</reference>
<comment type="caution">
    <text evidence="3">The sequence shown here is derived from an EMBL/GenBank/DDBJ whole genome shotgun (WGS) entry which is preliminary data.</text>
</comment>
<evidence type="ECO:0000259" key="1">
    <source>
        <dbReference type="Pfam" id="PF04183"/>
    </source>
</evidence>
<dbReference type="Proteomes" id="UP001367676">
    <property type="component" value="Unassembled WGS sequence"/>
</dbReference>
<protein>
    <submittedName>
        <fullName evidence="3">Uncharacterized protein</fullName>
    </submittedName>
</protein>
<dbReference type="Gene3D" id="1.10.510.40">
    <property type="match status" value="1"/>
</dbReference>